<proteinExistence type="predicted"/>
<evidence type="ECO:0000256" key="1">
    <source>
        <dbReference type="SAM" id="SignalP"/>
    </source>
</evidence>
<feature type="signal peptide" evidence="1">
    <location>
        <begin position="1"/>
        <end position="23"/>
    </location>
</feature>
<evidence type="ECO:0000313" key="3">
    <source>
        <dbReference type="Proteomes" id="UP000282076"/>
    </source>
</evidence>
<gene>
    <name evidence="2" type="ORF">D7Z26_06820</name>
</gene>
<dbReference type="GO" id="GO:0030435">
    <property type="term" value="P:sporulation resulting in formation of a cellular spore"/>
    <property type="evidence" value="ECO:0007669"/>
    <property type="project" value="InterPro"/>
</dbReference>
<dbReference type="NCBIfam" id="TIGR02898">
    <property type="entry name" value="spore_YhcN_YlaJ"/>
    <property type="match status" value="1"/>
</dbReference>
<evidence type="ECO:0000313" key="2">
    <source>
        <dbReference type="EMBL" id="RKP54946.1"/>
    </source>
</evidence>
<reference evidence="2 3" key="1">
    <citation type="submission" date="2018-10" db="EMBL/GenBank/DDBJ databases">
        <title>Cohnella sp. M2MS4P-1, whole genome shotgun sequence.</title>
        <authorList>
            <person name="Tuo L."/>
        </authorList>
    </citation>
    <scope>NUCLEOTIDE SEQUENCE [LARGE SCALE GENOMIC DNA]</scope>
    <source>
        <strain evidence="2 3">M2MS4P-1</strain>
    </source>
</reference>
<dbReference type="EMBL" id="RBZM01000004">
    <property type="protein sequence ID" value="RKP54946.1"/>
    <property type="molecule type" value="Genomic_DNA"/>
</dbReference>
<dbReference type="InterPro" id="IPR014247">
    <property type="entry name" value="Spore_lipoprot_YhcN/YlaJ"/>
</dbReference>
<dbReference type="Proteomes" id="UP000282076">
    <property type="component" value="Unassembled WGS sequence"/>
</dbReference>
<name>A0A494Y3T2_9BACL</name>
<sequence length="198" mass="21727">MRRSLIRMFILATVILGSSIALTGCMGKTGDLGNKNIRPNAVRGEGMTKMRFASDQDNAKNRMYGERRENNNVVGMHDNSHLQLSDKVAAKISSMPGISSAYVILTEHNAYVAVKEKGKTQLGAKSVESGMKDKIANRIKSLSPSVQHVYVSANPDFTKRMEGYANDVKKGHSLQGFISEFNALVERVFPASSGTHHR</sequence>
<keyword evidence="3" id="KW-1185">Reference proteome</keyword>
<comment type="caution">
    <text evidence="2">The sequence shown here is derived from an EMBL/GenBank/DDBJ whole genome shotgun (WGS) entry which is preliminary data.</text>
</comment>
<feature type="chain" id="PRO_5039589902" evidence="1">
    <location>
        <begin position="24"/>
        <end position="198"/>
    </location>
</feature>
<keyword evidence="2" id="KW-0449">Lipoprotein</keyword>
<accession>A0A494Y3T2</accession>
<dbReference type="InterPro" id="IPR019076">
    <property type="entry name" value="Spore_lipoprot_YhcN/YlaJ-like"/>
</dbReference>
<dbReference type="AlphaFoldDB" id="A0A494Y3T2"/>
<dbReference type="Pfam" id="PF09580">
    <property type="entry name" value="Spore_YhcN_YlaJ"/>
    <property type="match status" value="1"/>
</dbReference>
<organism evidence="2 3">
    <name type="scientific">Cohnella endophytica</name>
    <dbReference type="NCBI Taxonomy" id="2419778"/>
    <lineage>
        <taxon>Bacteria</taxon>
        <taxon>Bacillati</taxon>
        <taxon>Bacillota</taxon>
        <taxon>Bacilli</taxon>
        <taxon>Bacillales</taxon>
        <taxon>Paenibacillaceae</taxon>
        <taxon>Cohnella</taxon>
    </lineage>
</organism>
<keyword evidence="1" id="KW-0732">Signal</keyword>
<dbReference type="RefSeq" id="WP_120975325.1">
    <property type="nucleotide sequence ID" value="NZ_RBZM01000004.1"/>
</dbReference>
<dbReference type="OrthoDB" id="1707228at2"/>
<protein>
    <submittedName>
        <fullName evidence="2">YhcN/YlaJ family sporulation lipoprotein</fullName>
    </submittedName>
</protein>
<dbReference type="PROSITE" id="PS51257">
    <property type="entry name" value="PROKAR_LIPOPROTEIN"/>
    <property type="match status" value="1"/>
</dbReference>